<accession>A0A9W9VV45</accession>
<dbReference type="AlphaFoldDB" id="A0A9W9VV45"/>
<evidence type="ECO:0000256" key="2">
    <source>
        <dbReference type="ARBA" id="ARBA00023015"/>
    </source>
</evidence>
<evidence type="ECO:0000256" key="3">
    <source>
        <dbReference type="ARBA" id="ARBA00023125"/>
    </source>
</evidence>
<dbReference type="InterPro" id="IPR036388">
    <property type="entry name" value="WH-like_DNA-bd_sf"/>
</dbReference>
<evidence type="ECO:0000256" key="5">
    <source>
        <dbReference type="ARBA" id="ARBA00023242"/>
    </source>
</evidence>
<organism evidence="9 10">
    <name type="scientific">Penicillium cataractarum</name>
    <dbReference type="NCBI Taxonomy" id="2100454"/>
    <lineage>
        <taxon>Eukaryota</taxon>
        <taxon>Fungi</taxon>
        <taxon>Dikarya</taxon>
        <taxon>Ascomycota</taxon>
        <taxon>Pezizomycotina</taxon>
        <taxon>Eurotiomycetes</taxon>
        <taxon>Eurotiomycetidae</taxon>
        <taxon>Eurotiales</taxon>
        <taxon>Aspergillaceae</taxon>
        <taxon>Penicillium</taxon>
    </lineage>
</organism>
<reference evidence="9" key="2">
    <citation type="journal article" date="2023" name="IMA Fungus">
        <title>Comparative genomic study of the Penicillium genus elucidates a diverse pangenome and 15 lateral gene transfer events.</title>
        <authorList>
            <person name="Petersen C."/>
            <person name="Sorensen T."/>
            <person name="Nielsen M.R."/>
            <person name="Sondergaard T.E."/>
            <person name="Sorensen J.L."/>
            <person name="Fitzpatrick D.A."/>
            <person name="Frisvad J.C."/>
            <person name="Nielsen K.L."/>
        </authorList>
    </citation>
    <scope>NUCLEOTIDE SEQUENCE</scope>
    <source>
        <strain evidence="9">IBT 29864</strain>
    </source>
</reference>
<evidence type="ECO:0000313" key="9">
    <source>
        <dbReference type="EMBL" id="KAJ5389926.1"/>
    </source>
</evidence>
<feature type="compositionally biased region" description="Polar residues" evidence="7">
    <location>
        <begin position="125"/>
        <end position="139"/>
    </location>
</feature>
<feature type="region of interest" description="Disordered" evidence="7">
    <location>
        <begin position="166"/>
        <end position="245"/>
    </location>
</feature>
<feature type="DNA-binding region" description="Fork-head" evidence="6">
    <location>
        <begin position="246"/>
        <end position="337"/>
    </location>
</feature>
<dbReference type="InterPro" id="IPR036390">
    <property type="entry name" value="WH_DNA-bd_sf"/>
</dbReference>
<feature type="compositionally biased region" description="Polar residues" evidence="7">
    <location>
        <begin position="169"/>
        <end position="179"/>
    </location>
</feature>
<evidence type="ECO:0000256" key="1">
    <source>
        <dbReference type="ARBA" id="ARBA00004123"/>
    </source>
</evidence>
<keyword evidence="2" id="KW-0805">Transcription regulation</keyword>
<dbReference type="InterPro" id="IPR001766">
    <property type="entry name" value="Fork_head_dom"/>
</dbReference>
<dbReference type="OrthoDB" id="5954824at2759"/>
<evidence type="ECO:0000256" key="7">
    <source>
        <dbReference type="SAM" id="MobiDB-lite"/>
    </source>
</evidence>
<dbReference type="PROSITE" id="PS50039">
    <property type="entry name" value="FORK_HEAD_3"/>
    <property type="match status" value="1"/>
</dbReference>
<dbReference type="GeneID" id="81433102"/>
<evidence type="ECO:0000256" key="6">
    <source>
        <dbReference type="PROSITE-ProRule" id="PRU00089"/>
    </source>
</evidence>
<sequence>MDHSFPYHQPLAQMPTDQREHEQHRVLVQTGPAGADGLFQVTTTSDTSPQSYHPGPPVENWPAFRSNLIPQALMSLHHTGFSNPWGATLEPYDFGTSSSLTRAQMPDDTYLASLYATPHTANVPSTFASSTTNMHQPNTHAPRRGDNNDLINRQTAPVTAFLSQEHLNHSPQHSSTPQSFERVMRETPPSPPISISSDHSRPQSSGPRHLHDSMSPALTMTAVDSPSPRVSLADSSDQEQTGEPPYSRLIWEALMSTDDKMLPLQGIYQWFEKNTTKGKNEESKGWQNSIRHNLSMNAGFEAIKVEAPGKKAVNYWRLTEEAIRNGGVQSTTRYRKLTAKKAMSSDPPDPRHQRPGSKGGKKSAGLKRHATEDEESRPGSTLHYRNVRQNRSPPFYSQSHSHSQPQHQPQPQPQLQPPASTDADIHHFQHYNHTYLTTPSVELPQYAGLHGLNGLPQVPRENWQQFDLSSVIGTTNQPPANNMVFCDTAEVAPDCAAFVGPWVGMPQAQGPIIMD</sequence>
<evidence type="ECO:0000259" key="8">
    <source>
        <dbReference type="PROSITE" id="PS50039"/>
    </source>
</evidence>
<feature type="region of interest" description="Disordered" evidence="7">
    <location>
        <begin position="338"/>
        <end position="421"/>
    </location>
</feature>
<name>A0A9W9VV45_9EURO</name>
<comment type="subcellular location">
    <subcellularLocation>
        <location evidence="1 6">Nucleus</location>
    </subcellularLocation>
</comment>
<dbReference type="GO" id="GO:0000981">
    <property type="term" value="F:DNA-binding transcription factor activity, RNA polymerase II-specific"/>
    <property type="evidence" value="ECO:0007669"/>
    <property type="project" value="TreeGrafter"/>
</dbReference>
<reference evidence="9" key="1">
    <citation type="submission" date="2022-11" db="EMBL/GenBank/DDBJ databases">
        <authorList>
            <person name="Petersen C."/>
        </authorList>
    </citation>
    <scope>NUCLEOTIDE SEQUENCE</scope>
    <source>
        <strain evidence="9">IBT 29864</strain>
    </source>
</reference>
<feature type="compositionally biased region" description="Basic residues" evidence="7">
    <location>
        <begin position="353"/>
        <end position="368"/>
    </location>
</feature>
<dbReference type="GO" id="GO:0000978">
    <property type="term" value="F:RNA polymerase II cis-regulatory region sequence-specific DNA binding"/>
    <property type="evidence" value="ECO:0007669"/>
    <property type="project" value="TreeGrafter"/>
</dbReference>
<dbReference type="PROSITE" id="PS00658">
    <property type="entry name" value="FORK_HEAD_2"/>
    <property type="match status" value="1"/>
</dbReference>
<dbReference type="Gene3D" id="1.10.10.10">
    <property type="entry name" value="Winged helix-like DNA-binding domain superfamily/Winged helix DNA-binding domain"/>
    <property type="match status" value="1"/>
</dbReference>
<evidence type="ECO:0000256" key="4">
    <source>
        <dbReference type="ARBA" id="ARBA00023163"/>
    </source>
</evidence>
<feature type="compositionally biased region" description="Low complexity" evidence="7">
    <location>
        <begin position="392"/>
        <end position="407"/>
    </location>
</feature>
<dbReference type="Proteomes" id="UP001147782">
    <property type="component" value="Unassembled WGS sequence"/>
</dbReference>
<comment type="caution">
    <text evidence="9">The sequence shown here is derived from an EMBL/GenBank/DDBJ whole genome shotgun (WGS) entry which is preliminary data.</text>
</comment>
<feature type="region of interest" description="Disordered" evidence="7">
    <location>
        <begin position="1"/>
        <end position="23"/>
    </location>
</feature>
<keyword evidence="5 6" id="KW-0539">Nucleus</keyword>
<protein>
    <recommendedName>
        <fullName evidence="8">Fork-head domain-containing protein</fullName>
    </recommendedName>
</protein>
<evidence type="ECO:0000313" key="10">
    <source>
        <dbReference type="Proteomes" id="UP001147782"/>
    </source>
</evidence>
<gene>
    <name evidence="9" type="ORF">N7496_000994</name>
</gene>
<dbReference type="SUPFAM" id="SSF46785">
    <property type="entry name" value="Winged helix' DNA-binding domain"/>
    <property type="match status" value="1"/>
</dbReference>
<dbReference type="RefSeq" id="XP_056560654.1">
    <property type="nucleotide sequence ID" value="XM_056693925.1"/>
</dbReference>
<dbReference type="EMBL" id="JAPZBS010000001">
    <property type="protein sequence ID" value="KAJ5389926.1"/>
    <property type="molecule type" value="Genomic_DNA"/>
</dbReference>
<dbReference type="SMART" id="SM00339">
    <property type="entry name" value="FH"/>
    <property type="match status" value="1"/>
</dbReference>
<dbReference type="PANTHER" id="PTHR45881:SF5">
    <property type="entry name" value="FORK-HEAD DOMAIN-CONTAINING PROTEIN"/>
    <property type="match status" value="1"/>
</dbReference>
<dbReference type="PANTHER" id="PTHR45881">
    <property type="entry name" value="CHECKPOINT SUPPRESSOR 1-LIKE, ISOFORM A-RELATED"/>
    <property type="match status" value="1"/>
</dbReference>
<proteinExistence type="predicted"/>
<feature type="region of interest" description="Disordered" evidence="7">
    <location>
        <begin position="125"/>
        <end position="150"/>
    </location>
</feature>
<dbReference type="GO" id="GO:0005634">
    <property type="term" value="C:nucleus"/>
    <property type="evidence" value="ECO:0007669"/>
    <property type="project" value="UniProtKB-SubCell"/>
</dbReference>
<dbReference type="InterPro" id="IPR030456">
    <property type="entry name" value="TF_fork_head_CS_2"/>
</dbReference>
<keyword evidence="10" id="KW-1185">Reference proteome</keyword>
<keyword evidence="4" id="KW-0804">Transcription</keyword>
<keyword evidence="3 6" id="KW-0238">DNA-binding</keyword>
<dbReference type="Pfam" id="PF00250">
    <property type="entry name" value="Forkhead"/>
    <property type="match status" value="1"/>
</dbReference>
<feature type="domain" description="Fork-head" evidence="8">
    <location>
        <begin position="246"/>
        <end position="337"/>
    </location>
</feature>